<dbReference type="PANTHER" id="PTHR44757">
    <property type="entry name" value="DIGUANYLATE CYCLASE DGCP"/>
    <property type="match status" value="1"/>
</dbReference>
<feature type="domain" description="GGDEF" evidence="4">
    <location>
        <begin position="509"/>
        <end position="642"/>
    </location>
</feature>
<evidence type="ECO:0000313" key="6">
    <source>
        <dbReference type="Proteomes" id="UP000032309"/>
    </source>
</evidence>
<dbReference type="EMBL" id="BAFN01000001">
    <property type="protein sequence ID" value="GAN33700.1"/>
    <property type="molecule type" value="Genomic_DNA"/>
</dbReference>
<dbReference type="Gene3D" id="3.30.450.40">
    <property type="match status" value="1"/>
</dbReference>
<dbReference type="InterPro" id="IPR000160">
    <property type="entry name" value="GGDEF_dom"/>
</dbReference>
<dbReference type="InterPro" id="IPR013656">
    <property type="entry name" value="PAS_4"/>
</dbReference>
<dbReference type="SUPFAM" id="SSF55781">
    <property type="entry name" value="GAF domain-like"/>
    <property type="match status" value="1"/>
</dbReference>
<dbReference type="Pfam" id="PF00990">
    <property type="entry name" value="GGDEF"/>
    <property type="match status" value="1"/>
</dbReference>
<feature type="domain" description="PAC" evidence="3">
    <location>
        <begin position="128"/>
        <end position="180"/>
    </location>
</feature>
<evidence type="ECO:0000259" key="4">
    <source>
        <dbReference type="PROSITE" id="PS50887"/>
    </source>
</evidence>
<sequence length="648" mass="72902">MGNSAENTENQSLKSQIAALEQLLDVYEKTMLQQTDKLYGEISERKKAEKAIKASEQFLQTLLDSIPAPVFYKNTDGKYTGCNKAFEDFLGMKKEEIIGKTVFDVAPEELAAYYYEADKALFQSKDSQVYEAHVKPSNGSTRDVVFHKAVFYDLKGALVGLIGIILDVTDRKRVEESLRKSEASLANAQRIAHLGNWEWDIVINKVRWSDEVYRIFGLAPREFGATYEAFLNSVHPDDRECVKESVNKTLHEKIPCNIDYRIVLPEGTERIVHAQAEVVFDDTGKAIGMNGTVQDITERKRTEEALRRRIDKEQILSNISARFVKFTDFDNAITASLADIGRLSGACRVQLFQFCDNGGIMDNTHEWREVGVMSEIKHFQTALFPWWMKNLHANNVIYIPDVSQMPPEAAPEKESLKRQGVQSVLSLPLYIEEKLLGFVRLDNVLSTEERDISLLRITSGIIGGALARRQTETLINHLAYYDALTNLPNRNLLQDRLQMTITQARRTNGIVAIMILDLDSFKTINDSLGHQVGDLLLKAAAERLSRCIRKGDTLARMGGDEFMLILPDLADALNAAPVASKIIHVLQQPFFLGSHKLSTTASIGISIYPLDADTKDSLIKQADIAMYLAKGQGKNTFQFYNPNLNIRI</sequence>
<reference evidence="6" key="1">
    <citation type="journal article" date="2015" name="Genome Announc.">
        <title>Draft Genome Sequence of an Anaerobic Ammonium-Oxidizing Bacterium, "Candidatus Brocadia sinica".</title>
        <authorList>
            <person name="Oshiki M."/>
            <person name="Shinyako-Hata K."/>
            <person name="Satoh H."/>
            <person name="Okabe S."/>
        </authorList>
    </citation>
    <scope>NUCLEOTIDE SEQUENCE [LARGE SCALE GENOMIC DNA]</scope>
    <source>
        <strain evidence="6">JPN1</strain>
    </source>
</reference>
<dbReference type="Gene3D" id="2.10.70.100">
    <property type="match status" value="1"/>
</dbReference>
<dbReference type="InterPro" id="IPR052155">
    <property type="entry name" value="Biofilm_reg_signaling"/>
</dbReference>
<feature type="domain" description="PAS" evidence="2">
    <location>
        <begin position="55"/>
        <end position="133"/>
    </location>
</feature>
<dbReference type="InterPro" id="IPR000700">
    <property type="entry name" value="PAS-assoc_C"/>
</dbReference>
<keyword evidence="6" id="KW-1185">Reference proteome</keyword>
<comment type="caution">
    <text evidence="5">The sequence shown here is derived from an EMBL/GenBank/DDBJ whole genome shotgun (WGS) entry which is preliminary data.</text>
</comment>
<evidence type="ECO:0000259" key="3">
    <source>
        <dbReference type="PROSITE" id="PS50113"/>
    </source>
</evidence>
<name>A0ABQ0JY98_9BACT</name>
<dbReference type="Gene3D" id="3.30.450.20">
    <property type="entry name" value="PAS domain"/>
    <property type="match status" value="2"/>
</dbReference>
<feature type="coiled-coil region" evidence="1">
    <location>
        <begin position="3"/>
        <end position="37"/>
    </location>
</feature>
<dbReference type="PROSITE" id="PS50887">
    <property type="entry name" value="GGDEF"/>
    <property type="match status" value="1"/>
</dbReference>
<dbReference type="PANTHER" id="PTHR44757:SF2">
    <property type="entry name" value="BIOFILM ARCHITECTURE MAINTENANCE PROTEIN MBAA"/>
    <property type="match status" value="1"/>
</dbReference>
<dbReference type="InterPro" id="IPR001610">
    <property type="entry name" value="PAC"/>
</dbReference>
<dbReference type="Gene3D" id="3.30.70.270">
    <property type="match status" value="1"/>
</dbReference>
<dbReference type="NCBIfam" id="TIGR00254">
    <property type="entry name" value="GGDEF"/>
    <property type="match status" value="1"/>
</dbReference>
<dbReference type="SMART" id="SM00086">
    <property type="entry name" value="PAC"/>
    <property type="match status" value="2"/>
</dbReference>
<dbReference type="PROSITE" id="PS50113">
    <property type="entry name" value="PAC"/>
    <property type="match status" value="2"/>
</dbReference>
<dbReference type="Pfam" id="PF08448">
    <property type="entry name" value="PAS_4"/>
    <property type="match status" value="1"/>
</dbReference>
<evidence type="ECO:0000256" key="1">
    <source>
        <dbReference type="SAM" id="Coils"/>
    </source>
</evidence>
<dbReference type="CDD" id="cd01949">
    <property type="entry name" value="GGDEF"/>
    <property type="match status" value="1"/>
</dbReference>
<gene>
    <name evidence="5" type="ORF">BROSI_A2234</name>
</gene>
<dbReference type="InterPro" id="IPR029016">
    <property type="entry name" value="GAF-like_dom_sf"/>
</dbReference>
<accession>A0ABQ0JY98</accession>
<dbReference type="Proteomes" id="UP000032309">
    <property type="component" value="Unassembled WGS sequence"/>
</dbReference>
<protein>
    <submittedName>
        <fullName evidence="5">Uncharacterized protein</fullName>
    </submittedName>
</protein>
<dbReference type="RefSeq" id="WP_162183237.1">
    <property type="nucleotide sequence ID" value="NZ_BAFN01000001.1"/>
</dbReference>
<dbReference type="SUPFAM" id="SSF55073">
    <property type="entry name" value="Nucleotide cyclase"/>
    <property type="match status" value="1"/>
</dbReference>
<dbReference type="InterPro" id="IPR013655">
    <property type="entry name" value="PAS_fold_3"/>
</dbReference>
<dbReference type="InterPro" id="IPR043128">
    <property type="entry name" value="Rev_trsase/Diguanyl_cyclase"/>
</dbReference>
<evidence type="ECO:0000259" key="2">
    <source>
        <dbReference type="PROSITE" id="PS50112"/>
    </source>
</evidence>
<dbReference type="PROSITE" id="PS50112">
    <property type="entry name" value="PAS"/>
    <property type="match status" value="2"/>
</dbReference>
<dbReference type="Pfam" id="PF08447">
    <property type="entry name" value="PAS_3"/>
    <property type="match status" value="1"/>
</dbReference>
<feature type="domain" description="PAC" evidence="3">
    <location>
        <begin position="256"/>
        <end position="308"/>
    </location>
</feature>
<dbReference type="SMART" id="SM00267">
    <property type="entry name" value="GGDEF"/>
    <property type="match status" value="1"/>
</dbReference>
<dbReference type="InterPro" id="IPR035965">
    <property type="entry name" value="PAS-like_dom_sf"/>
</dbReference>
<keyword evidence="1" id="KW-0175">Coiled coil</keyword>
<dbReference type="SUPFAM" id="SSF55785">
    <property type="entry name" value="PYP-like sensor domain (PAS domain)"/>
    <property type="match status" value="2"/>
</dbReference>
<proteinExistence type="predicted"/>
<evidence type="ECO:0000313" key="5">
    <source>
        <dbReference type="EMBL" id="GAN33700.1"/>
    </source>
</evidence>
<organism evidence="5 6">
    <name type="scientific">Candidatus Brocadia sinica JPN1</name>
    <dbReference type="NCBI Taxonomy" id="1197129"/>
    <lineage>
        <taxon>Bacteria</taxon>
        <taxon>Pseudomonadati</taxon>
        <taxon>Planctomycetota</taxon>
        <taxon>Candidatus Brocadiia</taxon>
        <taxon>Candidatus Brocadiales</taxon>
        <taxon>Candidatus Brocadiaceae</taxon>
        <taxon>Candidatus Brocadia</taxon>
    </lineage>
</organism>
<dbReference type="NCBIfam" id="TIGR00229">
    <property type="entry name" value="sensory_box"/>
    <property type="match status" value="2"/>
</dbReference>
<dbReference type="InterPro" id="IPR029787">
    <property type="entry name" value="Nucleotide_cyclase"/>
</dbReference>
<dbReference type="InterPro" id="IPR000014">
    <property type="entry name" value="PAS"/>
</dbReference>
<dbReference type="CDD" id="cd00130">
    <property type="entry name" value="PAS"/>
    <property type="match status" value="2"/>
</dbReference>
<dbReference type="SMART" id="SM00091">
    <property type="entry name" value="PAS"/>
    <property type="match status" value="2"/>
</dbReference>
<feature type="domain" description="PAS" evidence="2">
    <location>
        <begin position="208"/>
        <end position="253"/>
    </location>
</feature>